<dbReference type="EMBL" id="AP015042">
    <property type="protein sequence ID" value="BAT96811.1"/>
    <property type="molecule type" value="Genomic_DNA"/>
</dbReference>
<accession>A0A0S3SVP7</accession>
<dbReference type="Proteomes" id="UP000291084">
    <property type="component" value="Chromosome 9"/>
</dbReference>
<keyword evidence="2" id="KW-1185">Reference proteome</keyword>
<proteinExistence type="predicted"/>
<dbReference type="AlphaFoldDB" id="A0A0S3SVP7"/>
<dbReference type="InterPro" id="IPR057196">
    <property type="entry name" value="DUF7874"/>
</dbReference>
<dbReference type="PANTHER" id="PTHR37754:SF1">
    <property type="entry name" value="CALCIUM ION-BINDING PROTEIN"/>
    <property type="match status" value="1"/>
</dbReference>
<protein>
    <submittedName>
        <fullName evidence="1">Uncharacterized protein</fullName>
    </submittedName>
</protein>
<reference evidence="1 2" key="1">
    <citation type="journal article" date="2015" name="Sci. Rep.">
        <title>The power of single molecule real-time sequencing technology in the de novo assembly of a eukaryotic genome.</title>
        <authorList>
            <person name="Sakai H."/>
            <person name="Naito K."/>
            <person name="Ogiso-Tanaka E."/>
            <person name="Takahashi Y."/>
            <person name="Iseki K."/>
            <person name="Muto C."/>
            <person name="Satou K."/>
            <person name="Teruya K."/>
            <person name="Shiroma A."/>
            <person name="Shimoji M."/>
            <person name="Hirano T."/>
            <person name="Itoh T."/>
            <person name="Kaga A."/>
            <person name="Tomooka N."/>
        </authorList>
    </citation>
    <scope>NUCLEOTIDE SEQUENCE [LARGE SCALE GENOMIC DNA]</scope>
    <source>
        <strain evidence="2">cv. Shumari</strain>
    </source>
</reference>
<sequence>MGLVMSYMGGTGVEVANKGMTMITGTLYDRVIEKREIKNFDDFHTAILDIFNAINMALPGKHYDAPPHDDIKKQKYYYNGWSDESDEDKRKEAFKKFMNENLNLSKADESMMITGIVAPPVAMVVKKTGQTVPQLSVIKAIPDVAFVPGATILALIAIKLTKRMAFKNIPSIDQKQNAL</sequence>
<evidence type="ECO:0000313" key="2">
    <source>
        <dbReference type="Proteomes" id="UP000291084"/>
    </source>
</evidence>
<dbReference type="OrthoDB" id="1868634at2759"/>
<gene>
    <name evidence="1" type="primary">Vigan.09G011400</name>
    <name evidence="1" type="ORF">VIGAN_09011400</name>
</gene>
<organism evidence="1 2">
    <name type="scientific">Vigna angularis var. angularis</name>
    <dbReference type="NCBI Taxonomy" id="157739"/>
    <lineage>
        <taxon>Eukaryota</taxon>
        <taxon>Viridiplantae</taxon>
        <taxon>Streptophyta</taxon>
        <taxon>Embryophyta</taxon>
        <taxon>Tracheophyta</taxon>
        <taxon>Spermatophyta</taxon>
        <taxon>Magnoliopsida</taxon>
        <taxon>eudicotyledons</taxon>
        <taxon>Gunneridae</taxon>
        <taxon>Pentapetalae</taxon>
        <taxon>rosids</taxon>
        <taxon>fabids</taxon>
        <taxon>Fabales</taxon>
        <taxon>Fabaceae</taxon>
        <taxon>Papilionoideae</taxon>
        <taxon>50 kb inversion clade</taxon>
        <taxon>NPAAA clade</taxon>
        <taxon>indigoferoid/millettioid clade</taxon>
        <taxon>Phaseoleae</taxon>
        <taxon>Vigna</taxon>
    </lineage>
</organism>
<name>A0A0S3SVP7_PHAAN</name>
<dbReference type="PANTHER" id="PTHR37754">
    <property type="entry name" value="CALCIUM ION-BINDING PROTEIN"/>
    <property type="match status" value="1"/>
</dbReference>
<evidence type="ECO:0000313" key="1">
    <source>
        <dbReference type="EMBL" id="BAT96811.1"/>
    </source>
</evidence>
<dbReference type="Pfam" id="PF25284">
    <property type="entry name" value="DUF7874"/>
    <property type="match status" value="1"/>
</dbReference>